<reference evidence="1 2" key="1">
    <citation type="journal article" date="2019" name="Nat. Ecol. Evol.">
        <title>Megaphylogeny resolves global patterns of mushroom evolution.</title>
        <authorList>
            <person name="Varga T."/>
            <person name="Krizsan K."/>
            <person name="Foldi C."/>
            <person name="Dima B."/>
            <person name="Sanchez-Garcia M."/>
            <person name="Sanchez-Ramirez S."/>
            <person name="Szollosi G.J."/>
            <person name="Szarkandi J.G."/>
            <person name="Papp V."/>
            <person name="Albert L."/>
            <person name="Andreopoulos W."/>
            <person name="Angelini C."/>
            <person name="Antonin V."/>
            <person name="Barry K.W."/>
            <person name="Bougher N.L."/>
            <person name="Buchanan P."/>
            <person name="Buyck B."/>
            <person name="Bense V."/>
            <person name="Catcheside P."/>
            <person name="Chovatia M."/>
            <person name="Cooper J."/>
            <person name="Damon W."/>
            <person name="Desjardin D."/>
            <person name="Finy P."/>
            <person name="Geml J."/>
            <person name="Haridas S."/>
            <person name="Hughes K."/>
            <person name="Justo A."/>
            <person name="Karasinski D."/>
            <person name="Kautmanova I."/>
            <person name="Kiss B."/>
            <person name="Kocsube S."/>
            <person name="Kotiranta H."/>
            <person name="LaButti K.M."/>
            <person name="Lechner B.E."/>
            <person name="Liimatainen K."/>
            <person name="Lipzen A."/>
            <person name="Lukacs Z."/>
            <person name="Mihaltcheva S."/>
            <person name="Morgado L.N."/>
            <person name="Niskanen T."/>
            <person name="Noordeloos M.E."/>
            <person name="Ohm R.A."/>
            <person name="Ortiz-Santana B."/>
            <person name="Ovrebo C."/>
            <person name="Racz N."/>
            <person name="Riley R."/>
            <person name="Savchenko A."/>
            <person name="Shiryaev A."/>
            <person name="Soop K."/>
            <person name="Spirin V."/>
            <person name="Szebenyi C."/>
            <person name="Tomsovsky M."/>
            <person name="Tulloss R.E."/>
            <person name="Uehling J."/>
            <person name="Grigoriev I.V."/>
            <person name="Vagvolgyi C."/>
            <person name="Papp T."/>
            <person name="Martin F.M."/>
            <person name="Miettinen O."/>
            <person name="Hibbett D.S."/>
            <person name="Nagy L.G."/>
        </authorList>
    </citation>
    <scope>NUCLEOTIDE SEQUENCE [LARGE SCALE GENOMIC DNA]</scope>
    <source>
        <strain evidence="1 2">NL-1719</strain>
    </source>
</reference>
<gene>
    <name evidence="1" type="ORF">BDN72DRAFT_898695</name>
</gene>
<organism evidence="1 2">
    <name type="scientific">Pluteus cervinus</name>
    <dbReference type="NCBI Taxonomy" id="181527"/>
    <lineage>
        <taxon>Eukaryota</taxon>
        <taxon>Fungi</taxon>
        <taxon>Dikarya</taxon>
        <taxon>Basidiomycota</taxon>
        <taxon>Agaricomycotina</taxon>
        <taxon>Agaricomycetes</taxon>
        <taxon>Agaricomycetidae</taxon>
        <taxon>Agaricales</taxon>
        <taxon>Pluteineae</taxon>
        <taxon>Pluteaceae</taxon>
        <taxon>Pluteus</taxon>
    </lineage>
</organism>
<dbReference type="EMBL" id="ML208367">
    <property type="protein sequence ID" value="TFK67789.1"/>
    <property type="molecule type" value="Genomic_DNA"/>
</dbReference>
<protein>
    <submittedName>
        <fullName evidence="1">Acid protease</fullName>
    </submittedName>
</protein>
<name>A0ACD3ARD4_9AGAR</name>
<evidence type="ECO:0000313" key="2">
    <source>
        <dbReference type="Proteomes" id="UP000308600"/>
    </source>
</evidence>
<keyword evidence="1" id="KW-0378">Hydrolase</keyword>
<evidence type="ECO:0000313" key="1">
    <source>
        <dbReference type="EMBL" id="TFK67789.1"/>
    </source>
</evidence>
<keyword evidence="2" id="KW-1185">Reference proteome</keyword>
<keyword evidence="1" id="KW-0645">Protease</keyword>
<accession>A0ACD3ARD4</accession>
<dbReference type="Proteomes" id="UP000308600">
    <property type="component" value="Unassembled WGS sequence"/>
</dbReference>
<sequence>MLGLVAALGTISTLLSSTFGLVITRDDPTTSFHQAIARQYTKRTPNGIHLPIVRTEFHTRELQGRAAGALIGLGNFLDVSYNVLLTVGDTALPVVLDTGSADLWVLSDRCTVGCAPSIPLYPQDTFKSTGLEVQLFYGDSKTGTHAFGLIGQDTVNLAGLTLSGQFFGAINNTNTSIEATGSSGIFGLGFPINSGIWSQVFGEAMRGGSASPQAKREVDPPTDPLDRRWKPNFPDLSSVGLLDSPDGTNMRRSSFPDLSWMDGMVDSDYTGLAARQTPPPATSAVTSVVISTYASLGPLLSRLAATKGISLPGFTVTLQRNTIDIGGNVGMLSIGELPPGVRNESLTWVPLRGYTQPEGGLPPPKESPSEVYPLAWEVFVDDVYFDGELLPRSSQTSPSVGLSALIDTGNSLIRGPSDVINEISKRLGGAVFSCKTPHTLAFSIGGKIFPVDPRDFIRQARDGSTDLCTATLTTTDPPVQQGKGYRFTWSLGDPFIRGVLASFYYGNLSYPSVDPPRMGFLSTVPSDANAQFGQALQAANANGGEFPQTSNPPLPGTPIAAFTNPNGVPEASAISRPSSSSRLTPTIPSLALLSMLSLVHHLLSCS</sequence>
<proteinExistence type="predicted"/>